<evidence type="ECO:0008006" key="4">
    <source>
        <dbReference type="Google" id="ProtNLM"/>
    </source>
</evidence>
<protein>
    <recommendedName>
        <fullName evidence="4">Protease PrsW</fullName>
    </recommendedName>
</protein>
<feature type="transmembrane region" description="Helical" evidence="1">
    <location>
        <begin position="84"/>
        <end position="106"/>
    </location>
</feature>
<proteinExistence type="predicted"/>
<feature type="transmembrane region" description="Helical" evidence="1">
    <location>
        <begin position="50"/>
        <end position="72"/>
    </location>
</feature>
<keyword evidence="1" id="KW-0812">Transmembrane</keyword>
<reference evidence="2 3" key="1">
    <citation type="submission" date="2023-02" db="EMBL/GenBank/DDBJ databases">
        <title>Dictyobacter halimunensis sp. nov., a new member of the class Ktedonobacteria from forest soil in a geothermal area.</title>
        <authorList>
            <person name="Rachmania M.K."/>
            <person name="Ningsih F."/>
            <person name="Sakai Y."/>
            <person name="Yabe S."/>
            <person name="Yokota A."/>
            <person name="Sjamsuridzal W."/>
        </authorList>
    </citation>
    <scope>NUCLEOTIDE SEQUENCE [LARGE SCALE GENOMIC DNA]</scope>
    <source>
        <strain evidence="2 3">S3.2.2.5</strain>
    </source>
</reference>
<feature type="transmembrane region" description="Helical" evidence="1">
    <location>
        <begin position="24"/>
        <end position="44"/>
    </location>
</feature>
<dbReference type="Pfam" id="PF13367">
    <property type="entry name" value="PrsW-protease"/>
    <property type="match status" value="1"/>
</dbReference>
<dbReference type="InterPro" id="IPR026898">
    <property type="entry name" value="PrsW"/>
</dbReference>
<organism evidence="2 3">
    <name type="scientific">Dictyobacter halimunensis</name>
    <dbReference type="NCBI Taxonomy" id="3026934"/>
    <lineage>
        <taxon>Bacteria</taxon>
        <taxon>Bacillati</taxon>
        <taxon>Chloroflexota</taxon>
        <taxon>Ktedonobacteria</taxon>
        <taxon>Ktedonobacterales</taxon>
        <taxon>Dictyobacteraceae</taxon>
        <taxon>Dictyobacter</taxon>
    </lineage>
</organism>
<feature type="transmembrane region" description="Helical" evidence="1">
    <location>
        <begin position="260"/>
        <end position="279"/>
    </location>
</feature>
<keyword evidence="1" id="KW-0472">Membrane</keyword>
<dbReference type="EMBL" id="BSRI01000002">
    <property type="protein sequence ID" value="GLV58813.1"/>
    <property type="molecule type" value="Genomic_DNA"/>
</dbReference>
<keyword evidence="1" id="KW-1133">Transmembrane helix</keyword>
<feature type="transmembrane region" description="Helical" evidence="1">
    <location>
        <begin position="152"/>
        <end position="176"/>
    </location>
</feature>
<evidence type="ECO:0000313" key="2">
    <source>
        <dbReference type="EMBL" id="GLV58813.1"/>
    </source>
</evidence>
<accession>A0ABQ6FX05</accession>
<keyword evidence="3" id="KW-1185">Reference proteome</keyword>
<gene>
    <name evidence="2" type="ORF">KDH_56430</name>
</gene>
<evidence type="ECO:0000256" key="1">
    <source>
        <dbReference type="SAM" id="Phobius"/>
    </source>
</evidence>
<dbReference type="PANTHER" id="PTHR36844">
    <property type="entry name" value="PROTEASE PRSW"/>
    <property type="match status" value="1"/>
</dbReference>
<dbReference type="PANTHER" id="PTHR36844:SF1">
    <property type="entry name" value="PROTEASE PRSW"/>
    <property type="match status" value="1"/>
</dbReference>
<feature type="transmembrane region" description="Helical" evidence="1">
    <location>
        <begin position="182"/>
        <end position="210"/>
    </location>
</feature>
<sequence>MAQQDWTPSVSPLRQVRAHRGHSWLSALLIGLALFAASTIILFITGNVNLYPTVILIGNFLIPVVFVAFLYDHQNISQLTPERVAKSFCLGGILGTLGAATFESFLIRPAGPNHGLTIGSAMLVGLIEEGCKILAVMFMARRMRHDSALDGLLLGGSVGMGFAAFESTGYAFSAFLASQGHISASVVVTIARGMLAPFGHGVWTAILGSVLFHESLPHRFRLTWRVGLAYLFVSFLHGAWDGLPASISPIYLILPPGIPISAITIAISVVGITVLVKLYHLNLHQQTTLNASHA</sequence>
<dbReference type="RefSeq" id="WP_338255185.1">
    <property type="nucleotide sequence ID" value="NZ_BSRI01000002.1"/>
</dbReference>
<comment type="caution">
    <text evidence="2">The sequence shown here is derived from an EMBL/GenBank/DDBJ whole genome shotgun (WGS) entry which is preliminary data.</text>
</comment>
<evidence type="ECO:0000313" key="3">
    <source>
        <dbReference type="Proteomes" id="UP001344906"/>
    </source>
</evidence>
<feature type="transmembrane region" description="Helical" evidence="1">
    <location>
        <begin position="222"/>
        <end position="240"/>
    </location>
</feature>
<feature type="transmembrane region" description="Helical" evidence="1">
    <location>
        <begin position="118"/>
        <end position="140"/>
    </location>
</feature>
<name>A0ABQ6FX05_9CHLR</name>
<dbReference type="Proteomes" id="UP001344906">
    <property type="component" value="Unassembled WGS sequence"/>
</dbReference>